<dbReference type="InterPro" id="IPR003448">
    <property type="entry name" value="Mopterin_biosynth_MoaE"/>
</dbReference>
<dbReference type="PANTHER" id="PTHR23404">
    <property type="entry name" value="MOLYBDOPTERIN SYNTHASE RELATED"/>
    <property type="match status" value="1"/>
</dbReference>
<dbReference type="CDD" id="cd00756">
    <property type="entry name" value="MoaE"/>
    <property type="match status" value="1"/>
</dbReference>
<dbReference type="InterPro" id="IPR036563">
    <property type="entry name" value="MoaE_sf"/>
</dbReference>
<comment type="caution">
    <text evidence="1">The sequence shown here is derived from an EMBL/GenBank/DDBJ whole genome shotgun (WGS) entry which is preliminary data.</text>
</comment>
<gene>
    <name evidence="1" type="ORF">HNQ39_000510</name>
</gene>
<dbReference type="GO" id="GO:0006777">
    <property type="term" value="P:Mo-molybdopterin cofactor biosynthetic process"/>
    <property type="evidence" value="ECO:0007669"/>
    <property type="project" value="InterPro"/>
</dbReference>
<reference evidence="1 2" key="1">
    <citation type="submission" date="2020-08" db="EMBL/GenBank/DDBJ databases">
        <title>Genomic Encyclopedia of Type Strains, Phase IV (KMG-IV): sequencing the most valuable type-strain genomes for metagenomic binning, comparative biology and taxonomic classification.</title>
        <authorList>
            <person name="Goeker M."/>
        </authorList>
    </citation>
    <scope>NUCLEOTIDE SEQUENCE [LARGE SCALE GENOMIC DNA]</scope>
    <source>
        <strain evidence="1 2">DSM 23562</strain>
    </source>
</reference>
<proteinExistence type="predicted"/>
<dbReference type="AlphaFoldDB" id="A0A7W9SMU6"/>
<dbReference type="EMBL" id="JACHGW010000001">
    <property type="protein sequence ID" value="MBB6048748.1"/>
    <property type="molecule type" value="Genomic_DNA"/>
</dbReference>
<keyword evidence="2" id="KW-1185">Reference proteome</keyword>
<dbReference type="Proteomes" id="UP000520814">
    <property type="component" value="Unassembled WGS sequence"/>
</dbReference>
<dbReference type="GO" id="GO:0030366">
    <property type="term" value="F:molybdopterin synthase activity"/>
    <property type="evidence" value="ECO:0007669"/>
    <property type="project" value="UniProtKB-EC"/>
</dbReference>
<dbReference type="SUPFAM" id="SSF54690">
    <property type="entry name" value="Molybdopterin synthase subunit MoaE"/>
    <property type="match status" value="1"/>
</dbReference>
<sequence>MVLLTTEPLQPQQAVEAVMTDSDGAYVQFVGVVRDHSKGRSVTGLEYQVYAPMAVAQLEKLVAEVKARWGLACAILHRYGFIPVGETAVVVCVASSHRAEAFDACRWAIDTLKADVPIWKKEFCPDGTFWIEGDEAITAQ</sequence>
<dbReference type="EC" id="2.8.1.12" evidence="1"/>
<accession>A0A7W9SMU6</accession>
<name>A0A7W9SMU6_ARMRO</name>
<dbReference type="Gene3D" id="3.90.1170.40">
    <property type="entry name" value="Molybdopterin biosynthesis MoaE subunit"/>
    <property type="match status" value="1"/>
</dbReference>
<dbReference type="Pfam" id="PF02391">
    <property type="entry name" value="MoaE"/>
    <property type="match status" value="1"/>
</dbReference>
<dbReference type="RefSeq" id="WP_184192383.1">
    <property type="nucleotide sequence ID" value="NZ_JACHGW010000001.1"/>
</dbReference>
<evidence type="ECO:0000313" key="1">
    <source>
        <dbReference type="EMBL" id="MBB6048748.1"/>
    </source>
</evidence>
<protein>
    <submittedName>
        <fullName evidence="1">Molybdopterin synthase catalytic subunit</fullName>
        <ecNumber evidence="1">2.8.1.12</ecNumber>
    </submittedName>
</protein>
<keyword evidence="1" id="KW-0808">Transferase</keyword>
<organism evidence="1 2">
    <name type="scientific">Armatimonas rosea</name>
    <dbReference type="NCBI Taxonomy" id="685828"/>
    <lineage>
        <taxon>Bacteria</taxon>
        <taxon>Bacillati</taxon>
        <taxon>Armatimonadota</taxon>
        <taxon>Armatimonadia</taxon>
        <taxon>Armatimonadales</taxon>
        <taxon>Armatimonadaceae</taxon>
        <taxon>Armatimonas</taxon>
    </lineage>
</organism>
<evidence type="ECO:0000313" key="2">
    <source>
        <dbReference type="Proteomes" id="UP000520814"/>
    </source>
</evidence>